<feature type="transmembrane region" description="Helical" evidence="1">
    <location>
        <begin position="12"/>
        <end position="36"/>
    </location>
</feature>
<evidence type="ECO:0000313" key="4">
    <source>
        <dbReference type="Proteomes" id="UP001596512"/>
    </source>
</evidence>
<keyword evidence="1" id="KW-1133">Transmembrane helix</keyword>
<organism evidence="3 4">
    <name type="scientific">Actinokineospora soli</name>
    <dbReference type="NCBI Taxonomy" id="1048753"/>
    <lineage>
        <taxon>Bacteria</taxon>
        <taxon>Bacillati</taxon>
        <taxon>Actinomycetota</taxon>
        <taxon>Actinomycetes</taxon>
        <taxon>Pseudonocardiales</taxon>
        <taxon>Pseudonocardiaceae</taxon>
        <taxon>Actinokineospora</taxon>
    </lineage>
</organism>
<dbReference type="Pfam" id="PF09990">
    <property type="entry name" value="DUF2231"/>
    <property type="match status" value="1"/>
</dbReference>
<name>A0ABW2TMS6_9PSEU</name>
<gene>
    <name evidence="3" type="ORF">ACFQV2_17675</name>
</gene>
<protein>
    <submittedName>
        <fullName evidence="3">DUF2231 domain-containing protein</fullName>
    </submittedName>
</protein>
<dbReference type="InterPro" id="IPR019251">
    <property type="entry name" value="DUF2231_TM"/>
</dbReference>
<keyword evidence="1" id="KW-0812">Transmembrane</keyword>
<sequence>MESRAKAFGHAIHPMLIVFPLGLLTTAVVFDVLHLVTERPGFAVTAAYVIAAGVVGGVVASLFGVVDWRATPRARARGASAPCTGWATRWSWCCSRGAGCCGWTRARGSRRCGRWC</sequence>
<evidence type="ECO:0000313" key="3">
    <source>
        <dbReference type="EMBL" id="MFC7615072.1"/>
    </source>
</evidence>
<dbReference type="Proteomes" id="UP001596512">
    <property type="component" value="Unassembled WGS sequence"/>
</dbReference>
<dbReference type="EMBL" id="JBHTEY010000004">
    <property type="protein sequence ID" value="MFC7615072.1"/>
    <property type="molecule type" value="Genomic_DNA"/>
</dbReference>
<reference evidence="4" key="1">
    <citation type="journal article" date="2019" name="Int. J. Syst. Evol. Microbiol.">
        <title>The Global Catalogue of Microorganisms (GCM) 10K type strain sequencing project: providing services to taxonomists for standard genome sequencing and annotation.</title>
        <authorList>
            <consortium name="The Broad Institute Genomics Platform"/>
            <consortium name="The Broad Institute Genome Sequencing Center for Infectious Disease"/>
            <person name="Wu L."/>
            <person name="Ma J."/>
        </authorList>
    </citation>
    <scope>NUCLEOTIDE SEQUENCE [LARGE SCALE GENOMIC DNA]</scope>
    <source>
        <strain evidence="4">JCM 17695</strain>
    </source>
</reference>
<feature type="transmembrane region" description="Helical" evidence="1">
    <location>
        <begin position="42"/>
        <end position="66"/>
    </location>
</feature>
<keyword evidence="1" id="KW-0472">Membrane</keyword>
<evidence type="ECO:0000256" key="1">
    <source>
        <dbReference type="SAM" id="Phobius"/>
    </source>
</evidence>
<accession>A0ABW2TMS6</accession>
<comment type="caution">
    <text evidence="3">The sequence shown here is derived from an EMBL/GenBank/DDBJ whole genome shotgun (WGS) entry which is preliminary data.</text>
</comment>
<proteinExistence type="predicted"/>
<keyword evidence="4" id="KW-1185">Reference proteome</keyword>
<feature type="domain" description="DUF2231" evidence="2">
    <location>
        <begin position="9"/>
        <end position="78"/>
    </location>
</feature>
<evidence type="ECO:0000259" key="2">
    <source>
        <dbReference type="Pfam" id="PF09990"/>
    </source>
</evidence>